<dbReference type="AlphaFoldDB" id="A0A9D1EQ60"/>
<reference evidence="1" key="1">
    <citation type="submission" date="2020-10" db="EMBL/GenBank/DDBJ databases">
        <authorList>
            <person name="Gilroy R."/>
        </authorList>
    </citation>
    <scope>NUCLEOTIDE SEQUENCE</scope>
    <source>
        <strain evidence="1">CHK190-19873</strain>
    </source>
</reference>
<dbReference type="Proteomes" id="UP000823935">
    <property type="component" value="Unassembled WGS sequence"/>
</dbReference>
<name>A0A9D1EQ60_9FIRM</name>
<comment type="caution">
    <text evidence="1">The sequence shown here is derived from an EMBL/GenBank/DDBJ whole genome shotgun (WGS) entry which is preliminary data.</text>
</comment>
<gene>
    <name evidence="1" type="ORF">IAB44_01510</name>
</gene>
<evidence type="ECO:0000313" key="2">
    <source>
        <dbReference type="Proteomes" id="UP000823935"/>
    </source>
</evidence>
<sequence length="54" mass="6435">MSQLNFDSPETEEYYRRMRRNLGIGHPSEWDSQEVVTREDVEQYVKDAKNILAC</sequence>
<evidence type="ECO:0000313" key="1">
    <source>
        <dbReference type="EMBL" id="HIS30220.1"/>
    </source>
</evidence>
<accession>A0A9D1EQ60</accession>
<organism evidence="1 2">
    <name type="scientific">Candidatus Limivivens intestinipullorum</name>
    <dbReference type="NCBI Taxonomy" id="2840858"/>
    <lineage>
        <taxon>Bacteria</taxon>
        <taxon>Bacillati</taxon>
        <taxon>Bacillota</taxon>
        <taxon>Clostridia</taxon>
        <taxon>Lachnospirales</taxon>
        <taxon>Lachnospiraceae</taxon>
        <taxon>Lachnospiraceae incertae sedis</taxon>
        <taxon>Candidatus Limivivens</taxon>
    </lineage>
</organism>
<dbReference type="EMBL" id="DVIQ01000007">
    <property type="protein sequence ID" value="HIS30220.1"/>
    <property type="molecule type" value="Genomic_DNA"/>
</dbReference>
<protein>
    <submittedName>
        <fullName evidence="1">Uncharacterized protein</fullName>
    </submittedName>
</protein>
<reference evidence="1" key="2">
    <citation type="journal article" date="2021" name="PeerJ">
        <title>Extensive microbial diversity within the chicken gut microbiome revealed by metagenomics and culture.</title>
        <authorList>
            <person name="Gilroy R."/>
            <person name="Ravi A."/>
            <person name="Getino M."/>
            <person name="Pursley I."/>
            <person name="Horton D.L."/>
            <person name="Alikhan N.F."/>
            <person name="Baker D."/>
            <person name="Gharbi K."/>
            <person name="Hall N."/>
            <person name="Watson M."/>
            <person name="Adriaenssens E.M."/>
            <person name="Foster-Nyarko E."/>
            <person name="Jarju S."/>
            <person name="Secka A."/>
            <person name="Antonio M."/>
            <person name="Oren A."/>
            <person name="Chaudhuri R.R."/>
            <person name="La Ragione R."/>
            <person name="Hildebrand F."/>
            <person name="Pallen M.J."/>
        </authorList>
    </citation>
    <scope>NUCLEOTIDE SEQUENCE</scope>
    <source>
        <strain evidence="1">CHK190-19873</strain>
    </source>
</reference>
<proteinExistence type="predicted"/>